<organism evidence="1 3">
    <name type="scientific">Modicisalibacter xianhensis</name>
    <dbReference type="NCBI Taxonomy" id="442341"/>
    <lineage>
        <taxon>Bacteria</taxon>
        <taxon>Pseudomonadati</taxon>
        <taxon>Pseudomonadota</taxon>
        <taxon>Gammaproteobacteria</taxon>
        <taxon>Oceanospirillales</taxon>
        <taxon>Halomonadaceae</taxon>
        <taxon>Modicisalibacter</taxon>
    </lineage>
</organism>
<evidence type="ECO:0000313" key="2">
    <source>
        <dbReference type="EMBL" id="TDX29781.1"/>
    </source>
</evidence>
<dbReference type="RefSeq" id="WP_092845015.1">
    <property type="nucleotide sequence ID" value="NZ_FOPY01000005.1"/>
</dbReference>
<dbReference type="EMBL" id="SOEC01000006">
    <property type="protein sequence ID" value="TDX29781.1"/>
    <property type="molecule type" value="Genomic_DNA"/>
</dbReference>
<keyword evidence="3" id="KW-1185">Reference proteome</keyword>
<dbReference type="Proteomes" id="UP000199040">
    <property type="component" value="Unassembled WGS sequence"/>
</dbReference>
<protein>
    <submittedName>
        <fullName evidence="1">Uncharacterized protein</fullName>
    </submittedName>
</protein>
<dbReference type="OrthoDB" id="6169664at2"/>
<reference evidence="1 3" key="1">
    <citation type="submission" date="2016-10" db="EMBL/GenBank/DDBJ databases">
        <authorList>
            <person name="de Groot N.N."/>
        </authorList>
    </citation>
    <scope>NUCLEOTIDE SEQUENCE [LARGE SCALE GENOMIC DNA]</scope>
    <source>
        <strain evidence="1 3">CGMCC 1.6848</strain>
    </source>
</reference>
<reference evidence="2 4" key="2">
    <citation type="submission" date="2019-03" db="EMBL/GenBank/DDBJ databases">
        <title>Freshwater and sediment microbial communities from various areas in North America, analyzing microbe dynamics in response to fracking.</title>
        <authorList>
            <person name="Lamendella R."/>
        </authorList>
    </citation>
    <scope>NUCLEOTIDE SEQUENCE [LARGE SCALE GENOMIC DNA]</scope>
    <source>
        <strain evidence="2 4">6_TX</strain>
    </source>
</reference>
<dbReference type="AlphaFoldDB" id="A0A1I3ALU0"/>
<dbReference type="Proteomes" id="UP000294489">
    <property type="component" value="Unassembled WGS sequence"/>
</dbReference>
<evidence type="ECO:0000313" key="4">
    <source>
        <dbReference type="Proteomes" id="UP000294489"/>
    </source>
</evidence>
<gene>
    <name evidence="2" type="ORF">DFO67_10619</name>
    <name evidence="1" type="ORF">SAMN04487959_10510</name>
</gene>
<accession>A0A1I3ALU0</accession>
<evidence type="ECO:0000313" key="1">
    <source>
        <dbReference type="EMBL" id="SFH51048.1"/>
    </source>
</evidence>
<evidence type="ECO:0000313" key="3">
    <source>
        <dbReference type="Proteomes" id="UP000199040"/>
    </source>
</evidence>
<dbReference type="EMBL" id="FOPY01000005">
    <property type="protein sequence ID" value="SFH51048.1"/>
    <property type="molecule type" value="Genomic_DNA"/>
</dbReference>
<name>A0A1I3ALU0_9GAMM</name>
<proteinExistence type="predicted"/>
<sequence>MMIVELIDGDDFRARLVALGVRIPEDACPETCARMARRKHVEVGVPGLETLVCDLMEHTDVMLPSVRQAIEGFLLPELRQR</sequence>